<dbReference type="AlphaFoldDB" id="A0AAE4IVL8"/>
<name>A0AAE4IVL8_9ENTR</name>
<evidence type="ECO:0000313" key="3">
    <source>
        <dbReference type="Proteomes" id="UP001248822"/>
    </source>
</evidence>
<reference evidence="2" key="1">
    <citation type="submission" date="2022-12" db="EMBL/GenBank/DDBJ databases">
        <title>NDM-1 containing novel ST 2018 Pseudenterobacter timonensis.</title>
        <authorList>
            <person name="Halder G."/>
            <person name="Mandal S."/>
            <person name="Dutta S."/>
        </authorList>
    </citation>
    <scope>NUCLEOTIDE SEQUENCE</scope>
    <source>
        <strain evidence="2">CNCI147</strain>
    </source>
</reference>
<organism evidence="2 3">
    <name type="scientific">Pseudenterobacter timonensis</name>
    <dbReference type="NCBI Taxonomy" id="1755099"/>
    <lineage>
        <taxon>Bacteria</taxon>
        <taxon>Pseudomonadati</taxon>
        <taxon>Pseudomonadota</taxon>
        <taxon>Gammaproteobacteria</taxon>
        <taxon>Enterobacterales</taxon>
        <taxon>Enterobacteriaceae</taxon>
        <taxon>Pseudenterobacter</taxon>
    </lineage>
</organism>
<gene>
    <name evidence="2" type="ORF">O7047_04195</name>
</gene>
<feature type="transmembrane region" description="Helical" evidence="1">
    <location>
        <begin position="15"/>
        <end position="32"/>
    </location>
</feature>
<keyword evidence="1" id="KW-1133">Transmembrane helix</keyword>
<dbReference type="RefSeq" id="WP_262360320.1">
    <property type="nucleotide sequence ID" value="NZ_CABKVX010000011.1"/>
</dbReference>
<comment type="caution">
    <text evidence="2">The sequence shown here is derived from an EMBL/GenBank/DDBJ whole genome shotgun (WGS) entry which is preliminary data.</text>
</comment>
<dbReference type="EMBL" id="JAQGEC010000002">
    <property type="protein sequence ID" value="MDR9889436.1"/>
    <property type="molecule type" value="Genomic_DNA"/>
</dbReference>
<protein>
    <submittedName>
        <fullName evidence="2">Uncharacterized protein</fullName>
    </submittedName>
</protein>
<keyword evidence="1" id="KW-0472">Membrane</keyword>
<dbReference type="Proteomes" id="UP001248822">
    <property type="component" value="Unassembled WGS sequence"/>
</dbReference>
<accession>A0AAE4IVL8</accession>
<evidence type="ECO:0000256" key="1">
    <source>
        <dbReference type="SAM" id="Phobius"/>
    </source>
</evidence>
<keyword evidence="1" id="KW-0812">Transmembrane</keyword>
<sequence length="40" mass="4433">MRHPLKKPDVGETPYPAYGIVPFVGLISASAIRQKVIRRA</sequence>
<evidence type="ECO:0000313" key="2">
    <source>
        <dbReference type="EMBL" id="MDR9889436.1"/>
    </source>
</evidence>
<proteinExistence type="predicted"/>